<protein>
    <submittedName>
        <fullName evidence="2">Uncharacterized protein</fullName>
    </submittedName>
</protein>
<gene>
    <name evidence="2" type="ORF">Tco_0878031</name>
</gene>
<organism evidence="2 3">
    <name type="scientific">Tanacetum coccineum</name>
    <dbReference type="NCBI Taxonomy" id="301880"/>
    <lineage>
        <taxon>Eukaryota</taxon>
        <taxon>Viridiplantae</taxon>
        <taxon>Streptophyta</taxon>
        <taxon>Embryophyta</taxon>
        <taxon>Tracheophyta</taxon>
        <taxon>Spermatophyta</taxon>
        <taxon>Magnoliopsida</taxon>
        <taxon>eudicotyledons</taxon>
        <taxon>Gunneridae</taxon>
        <taxon>Pentapetalae</taxon>
        <taxon>asterids</taxon>
        <taxon>campanulids</taxon>
        <taxon>Asterales</taxon>
        <taxon>Asteraceae</taxon>
        <taxon>Asteroideae</taxon>
        <taxon>Anthemideae</taxon>
        <taxon>Anthemidinae</taxon>
        <taxon>Tanacetum</taxon>
    </lineage>
</organism>
<comment type="caution">
    <text evidence="2">The sequence shown here is derived from an EMBL/GenBank/DDBJ whole genome shotgun (WGS) entry which is preliminary data.</text>
</comment>
<reference evidence="2" key="2">
    <citation type="submission" date="2022-01" db="EMBL/GenBank/DDBJ databases">
        <authorList>
            <person name="Yamashiro T."/>
            <person name="Shiraishi A."/>
            <person name="Satake H."/>
            <person name="Nakayama K."/>
        </authorList>
    </citation>
    <scope>NUCLEOTIDE SEQUENCE</scope>
</reference>
<evidence type="ECO:0000313" key="3">
    <source>
        <dbReference type="Proteomes" id="UP001151760"/>
    </source>
</evidence>
<keyword evidence="3" id="KW-1185">Reference proteome</keyword>
<sequence>MMIICPDIFLSPVLLLVMIVVSVAVIVVVVVIVAVMVVVVVMVIVIVVSLVVFPLPFIAFPEILARPYLNCCSTSSRAMLVASWRSQALKKEMFPLIHFRNPMNIPFNLLLFSMAPIHDNIKG</sequence>
<accession>A0ABQ5BWW3</accession>
<keyword evidence="1" id="KW-0472">Membrane</keyword>
<dbReference type="Proteomes" id="UP001151760">
    <property type="component" value="Unassembled WGS sequence"/>
</dbReference>
<keyword evidence="1" id="KW-0812">Transmembrane</keyword>
<dbReference type="EMBL" id="BQNB010013708">
    <property type="protein sequence ID" value="GJT19325.1"/>
    <property type="molecule type" value="Genomic_DNA"/>
</dbReference>
<name>A0ABQ5BWW3_9ASTR</name>
<evidence type="ECO:0000256" key="1">
    <source>
        <dbReference type="SAM" id="Phobius"/>
    </source>
</evidence>
<feature type="transmembrane region" description="Helical" evidence="1">
    <location>
        <begin position="39"/>
        <end position="60"/>
    </location>
</feature>
<evidence type="ECO:0000313" key="2">
    <source>
        <dbReference type="EMBL" id="GJT19325.1"/>
    </source>
</evidence>
<reference evidence="2" key="1">
    <citation type="journal article" date="2022" name="Int. J. Mol. Sci.">
        <title>Draft Genome of Tanacetum Coccineum: Genomic Comparison of Closely Related Tanacetum-Family Plants.</title>
        <authorList>
            <person name="Yamashiro T."/>
            <person name="Shiraishi A."/>
            <person name="Nakayama K."/>
            <person name="Satake H."/>
        </authorList>
    </citation>
    <scope>NUCLEOTIDE SEQUENCE</scope>
</reference>
<feature type="transmembrane region" description="Helical" evidence="1">
    <location>
        <begin position="12"/>
        <end position="33"/>
    </location>
</feature>
<proteinExistence type="predicted"/>
<keyword evidence="1" id="KW-1133">Transmembrane helix</keyword>